<sequence>MFPYENKQSIQHQVEIKADVLNFENENSIEQRELAEEELISARILRNKSQEMEITCENDRKIIKAINRKVIQGCMETVEKAQKSVTYADEFGKMTQDQDLHKKLETTHNNSWVQREQKKAGINILEAIDIKKLNSTIHKKPDQKSPYNSVRFERQNVADKNADIALAVAEKAINNLNELIERQNIQVIDIGQGYQVQIPAFI</sequence>
<dbReference type="AlphaFoldDB" id="A0A412ZE48"/>
<evidence type="ECO:0000313" key="1">
    <source>
        <dbReference type="EMBL" id="RGV78517.1"/>
    </source>
</evidence>
<gene>
    <name evidence="1" type="ORF">DWW02_01910</name>
</gene>
<proteinExistence type="predicted"/>
<organism evidence="1 2">
    <name type="scientific">Enterocloster bolteae</name>
    <dbReference type="NCBI Taxonomy" id="208479"/>
    <lineage>
        <taxon>Bacteria</taxon>
        <taxon>Bacillati</taxon>
        <taxon>Bacillota</taxon>
        <taxon>Clostridia</taxon>
        <taxon>Lachnospirales</taxon>
        <taxon>Lachnospiraceae</taxon>
        <taxon>Enterocloster</taxon>
    </lineage>
</organism>
<comment type="caution">
    <text evidence="1">The sequence shown here is derived from an EMBL/GenBank/DDBJ whole genome shotgun (WGS) entry which is preliminary data.</text>
</comment>
<accession>A0A412ZE48</accession>
<name>A0A412ZE48_9FIRM</name>
<dbReference type="RefSeq" id="WP_118017308.1">
    <property type="nucleotide sequence ID" value="NZ_CAUHGS010000006.1"/>
</dbReference>
<dbReference type="EMBL" id="QRZM01000001">
    <property type="protein sequence ID" value="RGV78517.1"/>
    <property type="molecule type" value="Genomic_DNA"/>
</dbReference>
<evidence type="ECO:0000313" key="2">
    <source>
        <dbReference type="Proteomes" id="UP000284543"/>
    </source>
</evidence>
<reference evidence="1 2" key="1">
    <citation type="submission" date="2018-08" db="EMBL/GenBank/DDBJ databases">
        <title>A genome reference for cultivated species of the human gut microbiota.</title>
        <authorList>
            <person name="Zou Y."/>
            <person name="Xue W."/>
            <person name="Luo G."/>
        </authorList>
    </citation>
    <scope>NUCLEOTIDE SEQUENCE [LARGE SCALE GENOMIC DNA]</scope>
    <source>
        <strain evidence="1 2">AF14-18</strain>
    </source>
</reference>
<protein>
    <submittedName>
        <fullName evidence="1">Uncharacterized protein</fullName>
    </submittedName>
</protein>
<dbReference type="Proteomes" id="UP000284543">
    <property type="component" value="Unassembled WGS sequence"/>
</dbReference>